<feature type="transmembrane region" description="Helical" evidence="1">
    <location>
        <begin position="127"/>
        <end position="146"/>
    </location>
</feature>
<reference evidence="2 3" key="1">
    <citation type="submission" date="2016-07" db="EMBL/GenBank/DDBJ databases">
        <authorList>
            <person name="Townsley L."/>
            <person name="Shank E.A."/>
        </authorList>
    </citation>
    <scope>NUCLEOTIDE SEQUENCE [LARGE SCALE GENOMIC DNA]</scope>
    <source>
        <strain evidence="2 3">CH01</strain>
    </source>
</reference>
<dbReference type="RefSeq" id="WP_069034145.1">
    <property type="nucleotide sequence ID" value="NZ_MDKC01000023.1"/>
</dbReference>
<keyword evidence="1" id="KW-0812">Transmembrane</keyword>
<feature type="transmembrane region" description="Helical" evidence="1">
    <location>
        <begin position="67"/>
        <end position="85"/>
    </location>
</feature>
<protein>
    <recommendedName>
        <fullName evidence="4">NADH dehydrogenase subunit 6</fullName>
    </recommendedName>
</protein>
<keyword evidence="1" id="KW-1133">Transmembrane helix</keyword>
<feature type="transmembrane region" description="Helical" evidence="1">
    <location>
        <begin position="12"/>
        <end position="28"/>
    </location>
</feature>
<comment type="caution">
    <text evidence="2">The sequence shown here is derived from an EMBL/GenBank/DDBJ whole genome shotgun (WGS) entry which is preliminary data.</text>
</comment>
<sequence length="151" mass="17200">MQELKKYRRNVFILLFVIFISLIGHFAKPLPIVSRRILEGIFWLSLISCFGIITNGVIKFSQKIGKLAYFFVLGSLISAIFAFTIETLNTIKVLSFYIYYICLFASLITGVIAIIKEEKGLAKLSGFILMFLFGLIFVCTFIVWNINGAQY</sequence>
<evidence type="ECO:0000313" key="3">
    <source>
        <dbReference type="Proteomes" id="UP000094580"/>
    </source>
</evidence>
<proteinExistence type="predicted"/>
<accession>A0ABX2ZP36</accession>
<evidence type="ECO:0000256" key="1">
    <source>
        <dbReference type="SAM" id="Phobius"/>
    </source>
</evidence>
<dbReference type="Proteomes" id="UP000094580">
    <property type="component" value="Unassembled WGS sequence"/>
</dbReference>
<feature type="transmembrane region" description="Helical" evidence="1">
    <location>
        <begin position="97"/>
        <end position="115"/>
    </location>
</feature>
<keyword evidence="3" id="KW-1185">Reference proteome</keyword>
<keyword evidence="1" id="KW-0472">Membrane</keyword>
<evidence type="ECO:0008006" key="4">
    <source>
        <dbReference type="Google" id="ProtNLM"/>
    </source>
</evidence>
<feature type="transmembrane region" description="Helical" evidence="1">
    <location>
        <begin position="40"/>
        <end position="58"/>
    </location>
</feature>
<name>A0ABX2ZP36_9BACI</name>
<organism evidence="2 3">
    <name type="scientific">Gottfriedia luciferensis</name>
    <dbReference type="NCBI Taxonomy" id="178774"/>
    <lineage>
        <taxon>Bacteria</taxon>
        <taxon>Bacillati</taxon>
        <taxon>Bacillota</taxon>
        <taxon>Bacilli</taxon>
        <taxon>Bacillales</taxon>
        <taxon>Bacillaceae</taxon>
        <taxon>Gottfriedia</taxon>
    </lineage>
</organism>
<evidence type="ECO:0000313" key="2">
    <source>
        <dbReference type="EMBL" id="ODG91363.1"/>
    </source>
</evidence>
<dbReference type="EMBL" id="MDKC01000023">
    <property type="protein sequence ID" value="ODG91363.1"/>
    <property type="molecule type" value="Genomic_DNA"/>
</dbReference>
<gene>
    <name evidence="2" type="ORF">BED47_06810</name>
</gene>